<keyword evidence="1" id="KW-0812">Transmembrane</keyword>
<keyword evidence="1" id="KW-0472">Membrane</keyword>
<evidence type="ECO:0000313" key="3">
    <source>
        <dbReference type="Proteomes" id="UP000177691"/>
    </source>
</evidence>
<keyword evidence="1" id="KW-1133">Transmembrane helix</keyword>
<name>A0A1F5RW50_9BACT</name>
<evidence type="ECO:0000256" key="1">
    <source>
        <dbReference type="SAM" id="Phobius"/>
    </source>
</evidence>
<gene>
    <name evidence="2" type="ORF">A3D54_00600</name>
</gene>
<comment type="caution">
    <text evidence="2">The sequence shown here is derived from an EMBL/GenBank/DDBJ whole genome shotgun (WGS) entry which is preliminary data.</text>
</comment>
<protein>
    <submittedName>
        <fullName evidence="2">Uncharacterized protein</fullName>
    </submittedName>
</protein>
<reference evidence="2 3" key="1">
    <citation type="journal article" date="2016" name="Nat. Commun.">
        <title>Thousands of microbial genomes shed light on interconnected biogeochemical processes in an aquifer system.</title>
        <authorList>
            <person name="Anantharaman K."/>
            <person name="Brown C.T."/>
            <person name="Hug L.A."/>
            <person name="Sharon I."/>
            <person name="Castelle C.J."/>
            <person name="Probst A.J."/>
            <person name="Thomas B.C."/>
            <person name="Singh A."/>
            <person name="Wilkins M.J."/>
            <person name="Karaoz U."/>
            <person name="Brodie E.L."/>
            <person name="Williams K.H."/>
            <person name="Hubbard S.S."/>
            <person name="Banfield J.F."/>
        </authorList>
    </citation>
    <scope>NUCLEOTIDE SEQUENCE [LARGE SCALE GENOMIC DNA]</scope>
</reference>
<evidence type="ECO:0000313" key="2">
    <source>
        <dbReference type="EMBL" id="OGF18463.1"/>
    </source>
</evidence>
<dbReference type="InterPro" id="IPR028994">
    <property type="entry name" value="Integrin_alpha_N"/>
</dbReference>
<dbReference type="EMBL" id="MFFU01000045">
    <property type="protein sequence ID" value="OGF18463.1"/>
    <property type="molecule type" value="Genomic_DNA"/>
</dbReference>
<dbReference type="Proteomes" id="UP000177691">
    <property type="component" value="Unassembled WGS sequence"/>
</dbReference>
<sequence length="452" mass="48189">MFSLFKKNKQPLTDTSQTEEVALDNIEFHGMPAKFRNLAGGRAMPTKKLGLLIVGGGGVILIASAVLLGWYVYQTGGKRQLTAQPLPAAVEQQPAETAEALSPSAADTLAEATSTAADLTAVDCGTSLLSAGMANYELDGVLVCLGEKITNRCQPAQANINTAEVGEVKLSVLGERQDKCLVQLDYPDASLITAAPLKIYANTYSQCLYGVNDLTLLNYPPGQLAAYVYNQSGLANLEQNQNCLGSALERAREQARAELAETPPLSAGADIDNDGLTDVEETAVFTTSVNGQDTDGDGYADGSEVLNLYNPAGAGKLEDSGLVTEFTNNQYGYSLLYPQVWQIEDKLAGESVFFFSGVDGSIQILAQDNLSRKDIKSWYADLVNSSPAAILQPVLTTPNGLELIYSPDNLTAYLTVSGGGSKVFVVTYSPEKSGLIQFKTVLEMMIKSFQAL</sequence>
<dbReference type="SUPFAM" id="SSF69318">
    <property type="entry name" value="Integrin alpha N-terminal domain"/>
    <property type="match status" value="1"/>
</dbReference>
<organism evidence="2 3">
    <name type="scientific">Candidatus Falkowbacteria bacterium RIFCSPHIGHO2_02_FULL_45_15</name>
    <dbReference type="NCBI Taxonomy" id="1797987"/>
    <lineage>
        <taxon>Bacteria</taxon>
        <taxon>Candidatus Falkowiibacteriota</taxon>
    </lineage>
</organism>
<dbReference type="AlphaFoldDB" id="A0A1F5RW50"/>
<feature type="transmembrane region" description="Helical" evidence="1">
    <location>
        <begin position="49"/>
        <end position="73"/>
    </location>
</feature>
<accession>A0A1F5RW50</accession>
<proteinExistence type="predicted"/>